<organism evidence="2">
    <name type="scientific">marine sediment metagenome</name>
    <dbReference type="NCBI Taxonomy" id="412755"/>
    <lineage>
        <taxon>unclassified sequences</taxon>
        <taxon>metagenomes</taxon>
        <taxon>ecological metagenomes</taxon>
    </lineage>
</organism>
<feature type="transmembrane region" description="Helical" evidence="1">
    <location>
        <begin position="12"/>
        <end position="34"/>
    </location>
</feature>
<gene>
    <name evidence="2" type="ORF">S01H1_26437</name>
</gene>
<evidence type="ECO:0008006" key="3">
    <source>
        <dbReference type="Google" id="ProtNLM"/>
    </source>
</evidence>
<evidence type="ECO:0000256" key="1">
    <source>
        <dbReference type="SAM" id="Phobius"/>
    </source>
</evidence>
<feature type="non-terminal residue" evidence="2">
    <location>
        <position position="68"/>
    </location>
</feature>
<keyword evidence="1" id="KW-0812">Transmembrane</keyword>
<dbReference type="AlphaFoldDB" id="X0U9G1"/>
<evidence type="ECO:0000313" key="2">
    <source>
        <dbReference type="EMBL" id="GAF96977.1"/>
    </source>
</evidence>
<protein>
    <recommendedName>
        <fullName evidence="3">UbiA prenyltransferase</fullName>
    </recommendedName>
</protein>
<name>X0U9G1_9ZZZZ</name>
<accession>X0U9G1</accession>
<reference evidence="2" key="1">
    <citation type="journal article" date="2014" name="Front. Microbiol.">
        <title>High frequency of phylogenetically diverse reductive dehalogenase-homologous genes in deep subseafloor sedimentary metagenomes.</title>
        <authorList>
            <person name="Kawai M."/>
            <person name="Futagami T."/>
            <person name="Toyoda A."/>
            <person name="Takaki Y."/>
            <person name="Nishi S."/>
            <person name="Hori S."/>
            <person name="Arai W."/>
            <person name="Tsubouchi T."/>
            <person name="Morono Y."/>
            <person name="Uchiyama I."/>
            <person name="Ito T."/>
            <person name="Fujiyama A."/>
            <person name="Inagaki F."/>
            <person name="Takami H."/>
        </authorList>
    </citation>
    <scope>NUCLEOTIDE SEQUENCE</scope>
    <source>
        <strain evidence="2">Expedition CK06-06</strain>
    </source>
</reference>
<dbReference type="EMBL" id="BARS01016025">
    <property type="protein sequence ID" value="GAF96977.1"/>
    <property type="molecule type" value="Genomic_DNA"/>
</dbReference>
<sequence>MVMGTDFVLTGGYSWTAFVSSLIPFFLVSDLLLLNQFPDIDADRTAGRKNFPIVVGKQISVLIYGAFL</sequence>
<proteinExistence type="predicted"/>
<comment type="caution">
    <text evidence="2">The sequence shown here is derived from an EMBL/GenBank/DDBJ whole genome shotgun (WGS) entry which is preliminary data.</text>
</comment>
<keyword evidence="1" id="KW-1133">Transmembrane helix</keyword>
<keyword evidence="1" id="KW-0472">Membrane</keyword>